<evidence type="ECO:0000313" key="1">
    <source>
        <dbReference type="EMBL" id="KAA8916913.1"/>
    </source>
</evidence>
<comment type="caution">
    <text evidence="1">The sequence shown here is derived from an EMBL/GenBank/DDBJ whole genome shotgun (WGS) entry which is preliminary data.</text>
</comment>
<proteinExistence type="predicted"/>
<organism evidence="1 2">
    <name type="scientific">Trichomonascus ciferrii</name>
    <dbReference type="NCBI Taxonomy" id="44093"/>
    <lineage>
        <taxon>Eukaryota</taxon>
        <taxon>Fungi</taxon>
        <taxon>Dikarya</taxon>
        <taxon>Ascomycota</taxon>
        <taxon>Saccharomycotina</taxon>
        <taxon>Dipodascomycetes</taxon>
        <taxon>Dipodascales</taxon>
        <taxon>Trichomonascaceae</taxon>
        <taxon>Trichomonascus</taxon>
        <taxon>Trichomonascus ciferrii complex</taxon>
    </lineage>
</organism>
<protein>
    <submittedName>
        <fullName evidence="1">Uncharacterized protein</fullName>
    </submittedName>
</protein>
<sequence>MLHLPDFIQWKELVETHLLLYSLRDVLVSDEANKALSSELGYQITAQYMVNSLDSNTMIMLLRRGLVGDVKGIWDYVCECHRDQDHHSRANDLNDLLFTAYTPLIETPRNYVKRFNSFASKNGMYMSSEDQIDLFIDNLSAAPQIREQILSSRPNHLHSLQRAFLEMT</sequence>
<evidence type="ECO:0000313" key="2">
    <source>
        <dbReference type="Proteomes" id="UP000761534"/>
    </source>
</evidence>
<dbReference type="Proteomes" id="UP000761534">
    <property type="component" value="Unassembled WGS sequence"/>
</dbReference>
<name>A0A642VAU4_9ASCO</name>
<dbReference type="VEuPathDB" id="FungiDB:TRICI_001032"/>
<keyword evidence="2" id="KW-1185">Reference proteome</keyword>
<reference evidence="1" key="1">
    <citation type="journal article" date="2019" name="G3 (Bethesda)">
        <title>Genome Assemblies of Two Rare Opportunistic Yeast Pathogens: Diutina rugosa (syn. Candida rugosa) and Trichomonascus ciferrii (syn. Candida ciferrii).</title>
        <authorList>
            <person name="Mixao V."/>
            <person name="Saus E."/>
            <person name="Hansen A.P."/>
            <person name="Lass-Florl C."/>
            <person name="Gabaldon T."/>
        </authorList>
    </citation>
    <scope>NUCLEOTIDE SEQUENCE</scope>
    <source>
        <strain evidence="1">CBS 4856</strain>
    </source>
</reference>
<accession>A0A642VAU4</accession>
<dbReference type="EMBL" id="SWFS01000078">
    <property type="protein sequence ID" value="KAA8916913.1"/>
    <property type="molecule type" value="Genomic_DNA"/>
</dbReference>
<dbReference type="AlphaFoldDB" id="A0A642VAU4"/>
<gene>
    <name evidence="1" type="ORF">TRICI_001032</name>
</gene>